<evidence type="ECO:0000256" key="4">
    <source>
        <dbReference type="ARBA" id="ARBA00022630"/>
    </source>
</evidence>
<keyword evidence="7 17" id="KW-0819">tRNA processing</keyword>
<dbReference type="Gene3D" id="3.20.20.70">
    <property type="entry name" value="Aldolase class I"/>
    <property type="match status" value="1"/>
</dbReference>
<sequence>MSTFPAGTAPVKAEFLIPISAEGSAVPPVADDDAAEGGTSHTSHRLGGDENDDASGGGPSRRRKKTREEKKARQGQNKNRKFGKVKDDYDLCRKTANGQTCEFGEECRYSHDIPAYLEAKPADLCFPTNVSQVLDESKPAEEEADASTGRIICPVFEEFGECKYGFKCRYLSAHIRKDESSGSPFLVVDEDKKARAALSANEANYITPDVQKLLRTKKYPTPIWNAYMKEMQEAEKAEREREKLKKEKKEQEAPVSNGDENVAQVVIPEPEQDAEVSTNGDEKVSKEEDSGMDTTEDDHQTTILKRTGESASLLDSQKDTPDLQTRFVEKKRLNWKEKTYLAPLTTVGNLPFRRLCVSYGAEITCGEMGLATSFLQGSKEEWSLVRRHPSERIFGVQVAGNKPNTLVPTAEVIAKEFGLGSGASAGAGVDFVDVNCGCPIDLVFKTGSGSALLDAPGKLGRILVGMNKALGEIPVTVKLRTGVKDGKNNAHKLMPRLAGEWGASCLTLHGRTRQQRYTKLADWDYIKQCVDAVRARETEEDLPPIPIFGGGDCFSSQDFWEDIAQTGVDGVMVGRGALIKPWIFTEIRERREWDISSRERLEGIRKLAEFGLCHFGTDTTGINTARRYLCEALSFQYRYVPIGLLEQLPAKINDRAPAFRGRDELETLLASPDSRDWVKISEMFLGPAPEAFSFTPKHKSNAYESQG</sequence>
<feature type="zinc finger region" description="C3H1-type" evidence="16">
    <location>
        <begin position="86"/>
        <end position="114"/>
    </location>
</feature>
<evidence type="ECO:0000256" key="15">
    <source>
        <dbReference type="ARBA" id="ARBA00049513"/>
    </source>
</evidence>
<dbReference type="Gene3D" id="4.10.1000.10">
    <property type="entry name" value="Zinc finger, CCCH-type"/>
    <property type="match status" value="1"/>
</dbReference>
<keyword evidence="21" id="KW-1185">Reference proteome</keyword>
<name>A0A4S8MHN5_DENBC</name>
<dbReference type="PANTHER" id="PTHR45846">
    <property type="entry name" value="TRNA-DIHYDROURIDINE(47) SYNTHASE [NAD(P)(+)]-LIKE"/>
    <property type="match status" value="1"/>
</dbReference>
<protein>
    <recommendedName>
        <fullName evidence="3 17">tRNA-dihydrouridine(47) synthase [NAD(P)(+)]</fullName>
        <ecNumber evidence="2 17">1.3.1.89</ecNumber>
    </recommendedName>
    <alternativeName>
        <fullName evidence="17">tRNA-dihydrouridine synthase 3</fullName>
    </alternativeName>
</protein>
<dbReference type="SMART" id="SM00356">
    <property type="entry name" value="ZnF_C3H1"/>
    <property type="match status" value="2"/>
</dbReference>
<comment type="catalytic activity">
    <reaction evidence="14">
        <text>a 5,6-dihydrouridine in mRNA + NADP(+) = a uridine in mRNA + NADPH + H(+)</text>
        <dbReference type="Rhea" id="RHEA:69855"/>
        <dbReference type="Rhea" id="RHEA-COMP:14658"/>
        <dbReference type="Rhea" id="RHEA-COMP:17789"/>
        <dbReference type="ChEBI" id="CHEBI:15378"/>
        <dbReference type="ChEBI" id="CHEBI:57783"/>
        <dbReference type="ChEBI" id="CHEBI:58349"/>
        <dbReference type="ChEBI" id="CHEBI:65315"/>
        <dbReference type="ChEBI" id="CHEBI:74443"/>
    </reaction>
    <physiologicalReaction direction="right-to-left" evidence="14">
        <dbReference type="Rhea" id="RHEA:69857"/>
    </physiologicalReaction>
</comment>
<keyword evidence="11 17" id="KW-0520">NAD</keyword>
<comment type="catalytic activity">
    <reaction evidence="15">
        <text>5,6-dihydrouridine(47) in tRNA + NADP(+) = uridine(47) in tRNA + NADPH + H(+)</text>
        <dbReference type="Rhea" id="RHEA:53360"/>
        <dbReference type="Rhea" id="RHEA-COMP:13539"/>
        <dbReference type="Rhea" id="RHEA-COMP:13540"/>
        <dbReference type="ChEBI" id="CHEBI:15378"/>
        <dbReference type="ChEBI" id="CHEBI:57783"/>
        <dbReference type="ChEBI" id="CHEBI:58349"/>
        <dbReference type="ChEBI" id="CHEBI:65315"/>
        <dbReference type="ChEBI" id="CHEBI:74443"/>
        <dbReference type="EC" id="1.3.1.89"/>
    </reaction>
    <physiologicalReaction direction="right-to-left" evidence="15">
        <dbReference type="Rhea" id="RHEA:53362"/>
    </physiologicalReaction>
</comment>
<evidence type="ECO:0000259" key="19">
    <source>
        <dbReference type="PROSITE" id="PS50103"/>
    </source>
</evidence>
<comment type="similarity">
    <text evidence="17">Belongs to the dus family. Dus3 subfamily.</text>
</comment>
<feature type="compositionally biased region" description="Basic and acidic residues" evidence="18">
    <location>
        <begin position="280"/>
        <end position="289"/>
    </location>
</feature>
<dbReference type="InterPro" id="IPR035587">
    <property type="entry name" value="DUS-like_FMN-bd"/>
</dbReference>
<keyword evidence="9 17" id="KW-0521">NADP</keyword>
<feature type="zinc finger region" description="C3H1-type" evidence="16">
    <location>
        <begin position="147"/>
        <end position="177"/>
    </location>
</feature>
<evidence type="ECO:0000256" key="13">
    <source>
        <dbReference type="ARBA" id="ARBA00048342"/>
    </source>
</evidence>
<keyword evidence="16 17" id="KW-0479">Metal-binding</keyword>
<dbReference type="PANTHER" id="PTHR45846:SF1">
    <property type="entry name" value="TRNA-DIHYDROURIDINE(47) SYNTHASE [NAD(P)(+)]-LIKE"/>
    <property type="match status" value="1"/>
</dbReference>
<evidence type="ECO:0000256" key="2">
    <source>
        <dbReference type="ARBA" id="ARBA00012376"/>
    </source>
</evidence>
<dbReference type="AlphaFoldDB" id="A0A4S8MHN5"/>
<evidence type="ECO:0000256" key="12">
    <source>
        <dbReference type="ARBA" id="ARBA00048266"/>
    </source>
</evidence>
<dbReference type="PROSITE" id="PS50103">
    <property type="entry name" value="ZF_C3H1"/>
    <property type="match status" value="2"/>
</dbReference>
<dbReference type="InterPro" id="IPR000571">
    <property type="entry name" value="Znf_CCCH"/>
</dbReference>
<dbReference type="GO" id="GO:0102265">
    <property type="term" value="F:tRNA-dihydrouridine47 synthase activity"/>
    <property type="evidence" value="ECO:0007669"/>
    <property type="project" value="UniProtKB-EC"/>
</dbReference>
<dbReference type="GO" id="GO:0003723">
    <property type="term" value="F:RNA binding"/>
    <property type="evidence" value="ECO:0007669"/>
    <property type="project" value="TreeGrafter"/>
</dbReference>
<feature type="domain" description="C3H1-type" evidence="19">
    <location>
        <begin position="86"/>
        <end position="114"/>
    </location>
</feature>
<evidence type="ECO:0000256" key="9">
    <source>
        <dbReference type="ARBA" id="ARBA00022857"/>
    </source>
</evidence>
<keyword evidence="4 17" id="KW-0285">Flavoprotein</keyword>
<comment type="cofactor">
    <cofactor evidence="1 17">
        <name>FMN</name>
        <dbReference type="ChEBI" id="CHEBI:58210"/>
    </cofactor>
</comment>
<feature type="region of interest" description="Disordered" evidence="18">
    <location>
        <begin position="238"/>
        <end position="318"/>
    </location>
</feature>
<reference evidence="20 21" key="1">
    <citation type="journal article" date="2019" name="Nat. Ecol. Evol.">
        <title>Megaphylogeny resolves global patterns of mushroom evolution.</title>
        <authorList>
            <person name="Varga T."/>
            <person name="Krizsan K."/>
            <person name="Foldi C."/>
            <person name="Dima B."/>
            <person name="Sanchez-Garcia M."/>
            <person name="Sanchez-Ramirez S."/>
            <person name="Szollosi G.J."/>
            <person name="Szarkandi J.G."/>
            <person name="Papp V."/>
            <person name="Albert L."/>
            <person name="Andreopoulos W."/>
            <person name="Angelini C."/>
            <person name="Antonin V."/>
            <person name="Barry K.W."/>
            <person name="Bougher N.L."/>
            <person name="Buchanan P."/>
            <person name="Buyck B."/>
            <person name="Bense V."/>
            <person name="Catcheside P."/>
            <person name="Chovatia M."/>
            <person name="Cooper J."/>
            <person name="Damon W."/>
            <person name="Desjardin D."/>
            <person name="Finy P."/>
            <person name="Geml J."/>
            <person name="Haridas S."/>
            <person name="Hughes K."/>
            <person name="Justo A."/>
            <person name="Karasinski D."/>
            <person name="Kautmanova I."/>
            <person name="Kiss B."/>
            <person name="Kocsube S."/>
            <person name="Kotiranta H."/>
            <person name="LaButti K.M."/>
            <person name="Lechner B.E."/>
            <person name="Liimatainen K."/>
            <person name="Lipzen A."/>
            <person name="Lukacs Z."/>
            <person name="Mihaltcheva S."/>
            <person name="Morgado L.N."/>
            <person name="Niskanen T."/>
            <person name="Noordeloos M.E."/>
            <person name="Ohm R.A."/>
            <person name="Ortiz-Santana B."/>
            <person name="Ovrebo C."/>
            <person name="Racz N."/>
            <person name="Riley R."/>
            <person name="Savchenko A."/>
            <person name="Shiryaev A."/>
            <person name="Soop K."/>
            <person name="Spirin V."/>
            <person name="Szebenyi C."/>
            <person name="Tomsovsky M."/>
            <person name="Tulloss R.E."/>
            <person name="Uehling J."/>
            <person name="Grigoriev I.V."/>
            <person name="Vagvolgyi C."/>
            <person name="Papp T."/>
            <person name="Martin F.M."/>
            <person name="Miettinen O."/>
            <person name="Hibbett D.S."/>
            <person name="Nagy L.G."/>
        </authorList>
    </citation>
    <scope>NUCLEOTIDE SEQUENCE [LARGE SCALE GENOMIC DNA]</scope>
    <source>
        <strain evidence="20 21">CBS 962.96</strain>
    </source>
</reference>
<evidence type="ECO:0000256" key="5">
    <source>
        <dbReference type="ARBA" id="ARBA00022643"/>
    </source>
</evidence>
<dbReference type="GO" id="GO:0006397">
    <property type="term" value="P:mRNA processing"/>
    <property type="evidence" value="ECO:0007669"/>
    <property type="project" value="UniProtKB-KW"/>
</dbReference>
<evidence type="ECO:0000256" key="17">
    <source>
        <dbReference type="RuleBase" id="RU291113"/>
    </source>
</evidence>
<evidence type="ECO:0000256" key="16">
    <source>
        <dbReference type="PROSITE-ProRule" id="PRU00723"/>
    </source>
</evidence>
<evidence type="ECO:0000256" key="6">
    <source>
        <dbReference type="ARBA" id="ARBA00022664"/>
    </source>
</evidence>
<accession>A0A4S8MHN5</accession>
<comment type="catalytic activity">
    <reaction evidence="13">
        <text>a 5,6-dihydrouridine in mRNA + NAD(+) = a uridine in mRNA + NADH + H(+)</text>
        <dbReference type="Rhea" id="RHEA:69851"/>
        <dbReference type="Rhea" id="RHEA-COMP:14658"/>
        <dbReference type="Rhea" id="RHEA-COMP:17789"/>
        <dbReference type="ChEBI" id="CHEBI:15378"/>
        <dbReference type="ChEBI" id="CHEBI:57540"/>
        <dbReference type="ChEBI" id="CHEBI:57945"/>
        <dbReference type="ChEBI" id="CHEBI:65315"/>
        <dbReference type="ChEBI" id="CHEBI:74443"/>
    </reaction>
    <physiologicalReaction direction="right-to-left" evidence="13">
        <dbReference type="Rhea" id="RHEA:69853"/>
    </physiologicalReaction>
</comment>
<dbReference type="InterPro" id="IPR018517">
    <property type="entry name" value="tRNA_hU_synthase_CS"/>
</dbReference>
<evidence type="ECO:0000256" key="7">
    <source>
        <dbReference type="ARBA" id="ARBA00022694"/>
    </source>
</evidence>
<dbReference type="Pfam" id="PF25585">
    <property type="entry name" value="zf-CCCH_DUS3L"/>
    <property type="match status" value="2"/>
</dbReference>
<evidence type="ECO:0000256" key="10">
    <source>
        <dbReference type="ARBA" id="ARBA00023002"/>
    </source>
</evidence>
<evidence type="ECO:0000256" key="3">
    <source>
        <dbReference type="ARBA" id="ARBA00022143"/>
    </source>
</evidence>
<dbReference type="EMBL" id="ML179079">
    <property type="protein sequence ID" value="THV02198.1"/>
    <property type="molecule type" value="Genomic_DNA"/>
</dbReference>
<evidence type="ECO:0000256" key="14">
    <source>
        <dbReference type="ARBA" id="ARBA00049447"/>
    </source>
</evidence>
<feature type="compositionally biased region" description="Basic and acidic residues" evidence="18">
    <location>
        <begin position="238"/>
        <end position="252"/>
    </location>
</feature>
<keyword evidence="10 17" id="KW-0560">Oxidoreductase</keyword>
<dbReference type="OrthoDB" id="259935at2759"/>
<keyword evidence="6" id="KW-0507">mRNA processing</keyword>
<dbReference type="GO" id="GO:0050660">
    <property type="term" value="F:flavin adenine dinucleotide binding"/>
    <property type="evidence" value="ECO:0007669"/>
    <property type="project" value="UniProtKB-UniRule"/>
</dbReference>
<organism evidence="20 21">
    <name type="scientific">Dendrothele bispora (strain CBS 962.96)</name>
    <dbReference type="NCBI Taxonomy" id="1314807"/>
    <lineage>
        <taxon>Eukaryota</taxon>
        <taxon>Fungi</taxon>
        <taxon>Dikarya</taxon>
        <taxon>Basidiomycota</taxon>
        <taxon>Agaricomycotina</taxon>
        <taxon>Agaricomycetes</taxon>
        <taxon>Agaricomycetidae</taxon>
        <taxon>Agaricales</taxon>
        <taxon>Agaricales incertae sedis</taxon>
        <taxon>Dendrothele</taxon>
    </lineage>
</organism>
<dbReference type="SUPFAM" id="SSF51395">
    <property type="entry name" value="FMN-linked oxidoreductases"/>
    <property type="match status" value="1"/>
</dbReference>
<evidence type="ECO:0000313" key="21">
    <source>
        <dbReference type="Proteomes" id="UP000297245"/>
    </source>
</evidence>
<keyword evidence="5 17" id="KW-0288">FMN</keyword>
<proteinExistence type="inferred from homology"/>
<feature type="region of interest" description="Disordered" evidence="18">
    <location>
        <begin position="24"/>
        <end position="80"/>
    </location>
</feature>
<feature type="compositionally biased region" description="Polar residues" evidence="18">
    <location>
        <begin position="301"/>
        <end position="315"/>
    </location>
</feature>
<dbReference type="PROSITE" id="PS01136">
    <property type="entry name" value="UPF0034"/>
    <property type="match status" value="1"/>
</dbReference>
<feature type="domain" description="C3H1-type" evidence="19">
    <location>
        <begin position="147"/>
        <end position="177"/>
    </location>
</feature>
<dbReference type="EC" id="1.3.1.89" evidence="2 17"/>
<dbReference type="GO" id="GO:0008270">
    <property type="term" value="F:zinc ion binding"/>
    <property type="evidence" value="ECO:0007669"/>
    <property type="project" value="UniProtKB-KW"/>
</dbReference>
<dbReference type="GO" id="GO:0106414">
    <property type="term" value="F:mRNA dihydrouridine synthase activity"/>
    <property type="evidence" value="ECO:0007669"/>
    <property type="project" value="RHEA"/>
</dbReference>
<keyword evidence="16 17" id="KW-0862">Zinc</keyword>
<dbReference type="Proteomes" id="UP000297245">
    <property type="component" value="Unassembled WGS sequence"/>
</dbReference>
<comment type="function">
    <text evidence="17">Catalyzes the synthesis of dihydrouridine, a modified base found in the D-loop of most tRNAs. Specifically modifies U47 in cytoplasmic tRNAs.</text>
</comment>
<evidence type="ECO:0000256" key="18">
    <source>
        <dbReference type="SAM" id="MobiDB-lite"/>
    </source>
</evidence>
<evidence type="ECO:0000256" key="11">
    <source>
        <dbReference type="ARBA" id="ARBA00023027"/>
    </source>
</evidence>
<evidence type="ECO:0000313" key="20">
    <source>
        <dbReference type="EMBL" id="THV02198.1"/>
    </source>
</evidence>
<gene>
    <name evidence="20" type="ORF">K435DRAFT_749704</name>
</gene>
<evidence type="ECO:0000256" key="8">
    <source>
        <dbReference type="ARBA" id="ARBA00022771"/>
    </source>
</evidence>
<dbReference type="Pfam" id="PF01207">
    <property type="entry name" value="Dus"/>
    <property type="match status" value="1"/>
</dbReference>
<dbReference type="CDD" id="cd02801">
    <property type="entry name" value="DUS_like_FMN"/>
    <property type="match status" value="1"/>
</dbReference>
<dbReference type="InterPro" id="IPR013785">
    <property type="entry name" value="Aldolase_TIM"/>
</dbReference>
<keyword evidence="8 16" id="KW-0863">Zinc-finger</keyword>
<comment type="catalytic activity">
    <reaction evidence="12">
        <text>5,6-dihydrouridine(47) in tRNA + NAD(+) = uridine(47) in tRNA + NADH + H(+)</text>
        <dbReference type="Rhea" id="RHEA:53364"/>
        <dbReference type="Rhea" id="RHEA-COMP:13539"/>
        <dbReference type="Rhea" id="RHEA-COMP:13540"/>
        <dbReference type="ChEBI" id="CHEBI:15378"/>
        <dbReference type="ChEBI" id="CHEBI:57540"/>
        <dbReference type="ChEBI" id="CHEBI:57945"/>
        <dbReference type="ChEBI" id="CHEBI:65315"/>
        <dbReference type="ChEBI" id="CHEBI:74443"/>
        <dbReference type="EC" id="1.3.1.89"/>
    </reaction>
    <physiologicalReaction direction="right-to-left" evidence="12">
        <dbReference type="Rhea" id="RHEA:53366"/>
    </physiologicalReaction>
</comment>
<evidence type="ECO:0000256" key="1">
    <source>
        <dbReference type="ARBA" id="ARBA00001917"/>
    </source>
</evidence>